<accession>A0A076FTH5</accession>
<evidence type="ECO:0000313" key="2">
    <source>
        <dbReference type="Proteomes" id="UP000133496"/>
    </source>
</evidence>
<evidence type="ECO:0000313" key="1">
    <source>
        <dbReference type="EMBL" id="AII22590.1"/>
    </source>
</evidence>
<dbReference type="GeneID" id="20041337"/>
<name>A0A076FTH5_9ADEN</name>
<keyword evidence="2" id="KW-1185">Reference proteome</keyword>
<reference evidence="1 2" key="1">
    <citation type="journal article" date="2014" name="J. Virol.">
        <title>Molecular characterization of a lizard adenovirus reveals the first atadenovirus with two fiber genes and the first adenovirus with either one short or three long fibers per penton.</title>
        <authorList>
            <person name="Penzes J.J."/>
            <person name="Menendez-Conejero R."/>
            <person name="Condezo G.N."/>
            <person name="Ball I."/>
            <person name="Papp T."/>
            <person name="Doszpoly A."/>
            <person name="Paradela A."/>
            <person name="Perez-Berna A.J."/>
            <person name="Lopez-Sanz M."/>
            <person name="Nguyen T.H."/>
            <person name="van Raaij M.J."/>
            <person name="Marschang R.E."/>
            <person name="Harrach B."/>
            <person name="Benko M."/>
            <person name="San Martin C."/>
        </authorList>
    </citation>
    <scope>NUCLEOTIDE SEQUENCE [LARGE SCALE GENOMIC DNA]</scope>
    <source>
        <strain evidence="1">23-06</strain>
    </source>
</reference>
<protein>
    <submittedName>
        <fullName evidence="1">Protein ORF4</fullName>
    </submittedName>
</protein>
<dbReference type="Proteomes" id="UP000133496">
    <property type="component" value="Segment"/>
</dbReference>
<proteinExistence type="predicted"/>
<sequence length="128" mass="14479">MEVFNVFPRSVRSAGSFSFFDLRGGAKLIKNGNRHMLQIKDLNLDNDHLQCALKALEDNFPVVANGDPSQVVIGRLVERSVFCSIPGWYEFWWAATLDFFIACLSEELGGSTFDIEWRLDRDCGSNLD</sequence>
<organism evidence="1 2">
    <name type="scientific">Lizard adenovirus 2</name>
    <dbReference type="NCBI Taxonomy" id="874272"/>
    <lineage>
        <taxon>Viruses</taxon>
        <taxon>Varidnaviria</taxon>
        <taxon>Bamfordvirae</taxon>
        <taxon>Preplasmiviricota</taxon>
        <taxon>Polisuviricotina</taxon>
        <taxon>Pharingeaviricetes</taxon>
        <taxon>Rowavirales</taxon>
        <taxon>Adenoviridae</taxon>
        <taxon>Barthadenovirus</taxon>
        <taxon>Barthadenovirus lacertae</taxon>
        <taxon>Lizard atadenovirus A</taxon>
    </lineage>
</organism>
<dbReference type="KEGG" id="vg:20041337"/>
<dbReference type="RefSeq" id="YP_009051681.1">
    <property type="nucleotide sequence ID" value="NC_024684.1"/>
</dbReference>
<dbReference type="EMBL" id="KJ156523">
    <property type="protein sequence ID" value="AII22590.1"/>
    <property type="molecule type" value="Genomic_DNA"/>
</dbReference>